<keyword evidence="2" id="KW-0963">Cytoplasm</keyword>
<keyword evidence="11" id="KW-1185">Reference proteome</keyword>
<feature type="region of interest" description="Disordered" evidence="8">
    <location>
        <begin position="963"/>
        <end position="1005"/>
    </location>
</feature>
<sequence>MQRPGKRLNMGKVLRINVEDKNTQRQTRNKISSKCPQNKVLSGKGHGQGLSSCLITTSPNLRIPGGANDPAQRRVGTLPRTDSECQFKAPGILFMTEKDTTLSTHEVKMFPLTSPGTELRPKHVSLSKLANESPKKHQKTQTLYRESSAQTLPYLPEVFKEVDVQELELFSLPTVLPGENPPGLYETEVLERAKRRWALKKALNTNIKTYFRDVRTKILQYKPILEALEWEQWIQREEYIQECQMMRLEIVIKMFNKREKEMHSASKSRIEKACEEIEKRRQASLYNNERQFNKALRKLDAKRSKWRKESPLQALGSPCSEFYAPLLRHGVDPARRSYVPKTKRKAFDMRIDELEKKVNMKNLKCPFTTLLRWSKPKEYVQEYEQNFCNERNLQNLFESLKKLRTEAVDKQDDPRCLIKRRKADPKVAKAGSIFNLTRFTGLYDTNAYYTHQEEKVPVRAPRFVSLTQQQIEKSKKENTRFLLENILNIIEGTFLGYVMQFLSDEMSRLREQQKLHRYCMAVQQERWRREAKESGLRQKENHMRLLYDELLQHCAWTHSDVSNNYIEWLLEADARHCAEQEAVEMVVELSQQIDADMKKWMESFREIQNPLNRDSLRKGCMDIFLPDPEGVLRDIEITQIVQHVVEDVLFPRIWEELGPFDIGTTLASDLIDRLIDNDLYLFSTDSEDPEIPENEPWNESRAIIRKLIRGAVQEQSWKGEVERIAVENYKDLFDDVINQIIFKMENLGPTTLVDLHSTRSHNIIQTTDDIREREMIVQNSETAPSLPDTELIRMHILSLIKKLKWDTVTGNLENKDKYNGEDFSVIFDTYLKSQIINPIDSTQSDKTVNDIFSVLSSMDIHEDVSFNLLKSRHSRMKEERENHKEQFEESECLSSETSVSSMYFSERQLDENSLYKSLIGETKSSRGTPNVKHSRSTKSLIQSPNSEILKHKVYVSLDSILMENEEQRRGSETVASSPRTKKIKSESEIKFPNPTSTRPYRDDKL</sequence>
<reference evidence="10 11" key="1">
    <citation type="journal article" date="2007" name="Nature">
        <title>Evolution of genes and genomes on the Drosophila phylogeny.</title>
        <authorList>
            <consortium name="Drosophila 12 Genomes Consortium"/>
            <person name="Clark A.G."/>
            <person name="Eisen M.B."/>
            <person name="Smith D.R."/>
            <person name="Bergman C.M."/>
            <person name="Oliver B."/>
            <person name="Markow T.A."/>
            <person name="Kaufman T.C."/>
            <person name="Kellis M."/>
            <person name="Gelbart W."/>
            <person name="Iyer V.N."/>
            <person name="Pollard D.A."/>
            <person name="Sackton T.B."/>
            <person name="Larracuente A.M."/>
            <person name="Singh N.D."/>
            <person name="Abad J.P."/>
            <person name="Abt D.N."/>
            <person name="Adryan B."/>
            <person name="Aguade M."/>
            <person name="Akashi H."/>
            <person name="Anderson W.W."/>
            <person name="Aquadro C.F."/>
            <person name="Ardell D.H."/>
            <person name="Arguello R."/>
            <person name="Artieri C.G."/>
            <person name="Barbash D.A."/>
            <person name="Barker D."/>
            <person name="Barsanti P."/>
            <person name="Batterham P."/>
            <person name="Batzoglou S."/>
            <person name="Begun D."/>
            <person name="Bhutkar A."/>
            <person name="Blanco E."/>
            <person name="Bosak S.A."/>
            <person name="Bradley R.K."/>
            <person name="Brand A.D."/>
            <person name="Brent M.R."/>
            <person name="Brooks A.N."/>
            <person name="Brown R.H."/>
            <person name="Butlin R.K."/>
            <person name="Caggese C."/>
            <person name="Calvi B.R."/>
            <person name="Bernardo de Carvalho A."/>
            <person name="Caspi A."/>
            <person name="Castrezana S."/>
            <person name="Celniker S.E."/>
            <person name="Chang J.L."/>
            <person name="Chapple C."/>
            <person name="Chatterji S."/>
            <person name="Chinwalla A."/>
            <person name="Civetta A."/>
            <person name="Clifton S.W."/>
            <person name="Comeron J.M."/>
            <person name="Costello J.C."/>
            <person name="Coyne J.A."/>
            <person name="Daub J."/>
            <person name="David R.G."/>
            <person name="Delcher A.L."/>
            <person name="Delehaunty K."/>
            <person name="Do C.B."/>
            <person name="Ebling H."/>
            <person name="Edwards K."/>
            <person name="Eickbush T."/>
            <person name="Evans J.D."/>
            <person name="Filipski A."/>
            <person name="Findeiss S."/>
            <person name="Freyhult E."/>
            <person name="Fulton L."/>
            <person name="Fulton R."/>
            <person name="Garcia A.C."/>
            <person name="Gardiner A."/>
            <person name="Garfield D.A."/>
            <person name="Garvin B.E."/>
            <person name="Gibson G."/>
            <person name="Gilbert D."/>
            <person name="Gnerre S."/>
            <person name="Godfrey J."/>
            <person name="Good R."/>
            <person name="Gotea V."/>
            <person name="Gravely B."/>
            <person name="Greenberg A.J."/>
            <person name="Griffiths-Jones S."/>
            <person name="Gross S."/>
            <person name="Guigo R."/>
            <person name="Gustafson E.A."/>
            <person name="Haerty W."/>
            <person name="Hahn M.W."/>
            <person name="Halligan D.L."/>
            <person name="Halpern A.L."/>
            <person name="Halter G.M."/>
            <person name="Han M.V."/>
            <person name="Heger A."/>
            <person name="Hillier L."/>
            <person name="Hinrichs A.S."/>
            <person name="Holmes I."/>
            <person name="Hoskins R.A."/>
            <person name="Hubisz M.J."/>
            <person name="Hultmark D."/>
            <person name="Huntley M.A."/>
            <person name="Jaffe D.B."/>
            <person name="Jagadeeshan S."/>
            <person name="Jeck W.R."/>
            <person name="Johnson J."/>
            <person name="Jones C.D."/>
            <person name="Jordan W.C."/>
            <person name="Karpen G.H."/>
            <person name="Kataoka E."/>
            <person name="Keightley P.D."/>
            <person name="Kheradpour P."/>
            <person name="Kirkness E.F."/>
            <person name="Koerich L.B."/>
            <person name="Kristiansen K."/>
            <person name="Kudrna D."/>
            <person name="Kulathinal R.J."/>
            <person name="Kumar S."/>
            <person name="Kwok R."/>
            <person name="Lander E."/>
            <person name="Langley C.H."/>
            <person name="Lapoint R."/>
            <person name="Lazzaro B.P."/>
            <person name="Lee S.J."/>
            <person name="Levesque L."/>
            <person name="Li R."/>
            <person name="Lin C.F."/>
            <person name="Lin M.F."/>
            <person name="Lindblad-Toh K."/>
            <person name="Llopart A."/>
            <person name="Long M."/>
            <person name="Low L."/>
            <person name="Lozovsky E."/>
            <person name="Lu J."/>
            <person name="Luo M."/>
            <person name="Machado C.A."/>
            <person name="Makalowski W."/>
            <person name="Marzo M."/>
            <person name="Matsuda M."/>
            <person name="Matzkin L."/>
            <person name="McAllister B."/>
            <person name="McBride C.S."/>
            <person name="McKernan B."/>
            <person name="McKernan K."/>
            <person name="Mendez-Lago M."/>
            <person name="Minx P."/>
            <person name="Mollenhauer M.U."/>
            <person name="Montooth K."/>
            <person name="Mount S.M."/>
            <person name="Mu X."/>
            <person name="Myers E."/>
            <person name="Negre B."/>
            <person name="Newfeld S."/>
            <person name="Nielsen R."/>
            <person name="Noor M.A."/>
            <person name="O'Grady P."/>
            <person name="Pachter L."/>
            <person name="Papaceit M."/>
            <person name="Parisi M.J."/>
            <person name="Parisi M."/>
            <person name="Parts L."/>
            <person name="Pedersen J.S."/>
            <person name="Pesole G."/>
            <person name="Phillippy A.M."/>
            <person name="Ponting C.P."/>
            <person name="Pop M."/>
            <person name="Porcelli D."/>
            <person name="Powell J.R."/>
            <person name="Prohaska S."/>
            <person name="Pruitt K."/>
            <person name="Puig M."/>
            <person name="Quesneville H."/>
            <person name="Ram K.R."/>
            <person name="Rand D."/>
            <person name="Rasmussen M.D."/>
            <person name="Reed L.K."/>
            <person name="Reenan R."/>
            <person name="Reily A."/>
            <person name="Remington K.A."/>
            <person name="Rieger T.T."/>
            <person name="Ritchie M.G."/>
            <person name="Robin C."/>
            <person name="Rogers Y.H."/>
            <person name="Rohde C."/>
            <person name="Rozas J."/>
            <person name="Rubenfield M.J."/>
            <person name="Ruiz A."/>
            <person name="Russo S."/>
            <person name="Salzberg S.L."/>
            <person name="Sanchez-Gracia A."/>
            <person name="Saranga D.J."/>
            <person name="Sato H."/>
            <person name="Schaeffer S.W."/>
            <person name="Schatz M.C."/>
            <person name="Schlenke T."/>
            <person name="Schwartz R."/>
            <person name="Segarra C."/>
            <person name="Singh R.S."/>
            <person name="Sirot L."/>
            <person name="Sirota M."/>
            <person name="Sisneros N.B."/>
            <person name="Smith C.D."/>
            <person name="Smith T.F."/>
            <person name="Spieth J."/>
            <person name="Stage D.E."/>
            <person name="Stark A."/>
            <person name="Stephan W."/>
            <person name="Strausberg R.L."/>
            <person name="Strempel S."/>
            <person name="Sturgill D."/>
            <person name="Sutton G."/>
            <person name="Sutton G.G."/>
            <person name="Tao W."/>
            <person name="Teichmann S."/>
            <person name="Tobari Y.N."/>
            <person name="Tomimura Y."/>
            <person name="Tsolas J.M."/>
            <person name="Valente V.L."/>
            <person name="Venter E."/>
            <person name="Venter J.C."/>
            <person name="Vicario S."/>
            <person name="Vieira F.G."/>
            <person name="Vilella A.J."/>
            <person name="Villasante A."/>
            <person name="Walenz B."/>
            <person name="Wang J."/>
            <person name="Wasserman M."/>
            <person name="Watts T."/>
            <person name="Wilson D."/>
            <person name="Wilson R.K."/>
            <person name="Wing R.A."/>
            <person name="Wolfner M.F."/>
            <person name="Wong A."/>
            <person name="Wong G.K."/>
            <person name="Wu C.I."/>
            <person name="Wu G."/>
            <person name="Yamamoto D."/>
            <person name="Yang H.P."/>
            <person name="Yang S.P."/>
            <person name="Yorke J.A."/>
            <person name="Yoshida K."/>
            <person name="Zdobnov E."/>
            <person name="Zhang P."/>
            <person name="Zhang Y."/>
            <person name="Zimin A.V."/>
            <person name="Baldwin J."/>
            <person name="Abdouelleil A."/>
            <person name="Abdulkadir J."/>
            <person name="Abebe A."/>
            <person name="Abera B."/>
            <person name="Abreu J."/>
            <person name="Acer S.C."/>
            <person name="Aftuck L."/>
            <person name="Alexander A."/>
            <person name="An P."/>
            <person name="Anderson E."/>
            <person name="Anderson S."/>
            <person name="Arachi H."/>
            <person name="Azer M."/>
            <person name="Bachantsang P."/>
            <person name="Barry A."/>
            <person name="Bayul T."/>
            <person name="Berlin A."/>
            <person name="Bessette D."/>
            <person name="Bloom T."/>
            <person name="Blye J."/>
            <person name="Boguslavskiy L."/>
            <person name="Bonnet C."/>
            <person name="Boukhgalter B."/>
            <person name="Bourzgui I."/>
            <person name="Brown A."/>
            <person name="Cahill P."/>
            <person name="Channer S."/>
            <person name="Cheshatsang Y."/>
            <person name="Chuda L."/>
            <person name="Citroen M."/>
            <person name="Collymore A."/>
            <person name="Cooke P."/>
            <person name="Costello M."/>
            <person name="D'Aco K."/>
            <person name="Daza R."/>
            <person name="De Haan G."/>
            <person name="DeGray S."/>
            <person name="DeMaso C."/>
            <person name="Dhargay N."/>
            <person name="Dooley K."/>
            <person name="Dooley E."/>
            <person name="Doricent M."/>
            <person name="Dorje P."/>
            <person name="Dorjee K."/>
            <person name="Dupes A."/>
            <person name="Elong R."/>
            <person name="Falk J."/>
            <person name="Farina A."/>
            <person name="Faro S."/>
            <person name="Ferguson D."/>
            <person name="Fisher S."/>
            <person name="Foley C.D."/>
            <person name="Franke A."/>
            <person name="Friedrich D."/>
            <person name="Gadbois L."/>
            <person name="Gearin G."/>
            <person name="Gearin C.R."/>
            <person name="Giannoukos G."/>
            <person name="Goode T."/>
            <person name="Graham J."/>
            <person name="Grandbois E."/>
            <person name="Grewal S."/>
            <person name="Gyaltsen K."/>
            <person name="Hafez N."/>
            <person name="Hagos B."/>
            <person name="Hall J."/>
            <person name="Henson C."/>
            <person name="Hollinger A."/>
            <person name="Honan T."/>
            <person name="Huard M.D."/>
            <person name="Hughes L."/>
            <person name="Hurhula B."/>
            <person name="Husby M.E."/>
            <person name="Kamat A."/>
            <person name="Kanga B."/>
            <person name="Kashin S."/>
            <person name="Khazanovich D."/>
            <person name="Kisner P."/>
            <person name="Lance K."/>
            <person name="Lara M."/>
            <person name="Lee W."/>
            <person name="Lennon N."/>
            <person name="Letendre F."/>
            <person name="LeVine R."/>
            <person name="Lipovsky A."/>
            <person name="Liu X."/>
            <person name="Liu J."/>
            <person name="Liu S."/>
            <person name="Lokyitsang T."/>
            <person name="Lokyitsang Y."/>
            <person name="Lubonja R."/>
            <person name="Lui A."/>
            <person name="MacDonald P."/>
            <person name="Magnisalis V."/>
            <person name="Maru K."/>
            <person name="Matthews C."/>
            <person name="McCusker W."/>
            <person name="McDonough S."/>
            <person name="Mehta T."/>
            <person name="Meldrim J."/>
            <person name="Meneus L."/>
            <person name="Mihai O."/>
            <person name="Mihalev A."/>
            <person name="Mihova T."/>
            <person name="Mittelman R."/>
            <person name="Mlenga V."/>
            <person name="Montmayeur A."/>
            <person name="Mulrain L."/>
            <person name="Navidi A."/>
            <person name="Naylor J."/>
            <person name="Negash T."/>
            <person name="Nguyen T."/>
            <person name="Nguyen N."/>
            <person name="Nicol R."/>
            <person name="Norbu C."/>
            <person name="Norbu N."/>
            <person name="Novod N."/>
            <person name="O'Neill B."/>
            <person name="Osman S."/>
            <person name="Markiewicz E."/>
            <person name="Oyono O.L."/>
            <person name="Patti C."/>
            <person name="Phunkhang P."/>
            <person name="Pierre F."/>
            <person name="Priest M."/>
            <person name="Raghuraman S."/>
            <person name="Rege F."/>
            <person name="Reyes R."/>
            <person name="Rise C."/>
            <person name="Rogov P."/>
            <person name="Ross K."/>
            <person name="Ryan E."/>
            <person name="Settipalli S."/>
            <person name="Shea T."/>
            <person name="Sherpa N."/>
            <person name="Shi L."/>
            <person name="Shih D."/>
            <person name="Sparrow T."/>
            <person name="Spaulding J."/>
            <person name="Stalker J."/>
            <person name="Stange-Thomann N."/>
            <person name="Stavropoulos S."/>
            <person name="Stone C."/>
            <person name="Strader C."/>
            <person name="Tesfaye S."/>
            <person name="Thomson T."/>
            <person name="Thoulutsang Y."/>
            <person name="Thoulutsang D."/>
            <person name="Topham K."/>
            <person name="Topping I."/>
            <person name="Tsamla T."/>
            <person name="Vassiliev H."/>
            <person name="Vo A."/>
            <person name="Wangchuk T."/>
            <person name="Wangdi T."/>
            <person name="Weiand M."/>
            <person name="Wilkinson J."/>
            <person name="Wilson A."/>
            <person name="Yadav S."/>
            <person name="Young G."/>
            <person name="Yu Q."/>
            <person name="Zembek L."/>
            <person name="Zhong D."/>
            <person name="Zimmer A."/>
            <person name="Zwirko Z."/>
            <person name="Jaffe D.B."/>
            <person name="Alvarez P."/>
            <person name="Brockman W."/>
            <person name="Butler J."/>
            <person name="Chin C."/>
            <person name="Gnerre S."/>
            <person name="Grabherr M."/>
            <person name="Kleber M."/>
            <person name="Mauceli E."/>
            <person name="MacCallum I."/>
        </authorList>
    </citation>
    <scope>NUCLEOTIDE SEQUENCE [LARGE SCALE GENOMIC DNA]</scope>
    <source>
        <strain evidence="11">Tucson 14024-0371.13</strain>
    </source>
</reference>
<organism evidence="10 11">
    <name type="scientific">Drosophila ananassae</name>
    <name type="common">Fruit fly</name>
    <dbReference type="NCBI Taxonomy" id="7217"/>
    <lineage>
        <taxon>Eukaryota</taxon>
        <taxon>Metazoa</taxon>
        <taxon>Ecdysozoa</taxon>
        <taxon>Arthropoda</taxon>
        <taxon>Hexapoda</taxon>
        <taxon>Insecta</taxon>
        <taxon>Pterygota</taxon>
        <taxon>Neoptera</taxon>
        <taxon>Endopterygota</taxon>
        <taxon>Diptera</taxon>
        <taxon>Brachycera</taxon>
        <taxon>Muscomorpha</taxon>
        <taxon>Ephydroidea</taxon>
        <taxon>Drosophilidae</taxon>
        <taxon>Drosophila</taxon>
        <taxon>Sophophora</taxon>
    </lineage>
</organism>
<evidence type="ECO:0000256" key="3">
    <source>
        <dbReference type="ARBA" id="ARBA00023212"/>
    </source>
</evidence>
<keyword evidence="4" id="KW-0966">Cell projection</keyword>
<gene>
    <name evidence="10" type="primary">Dana\GF28057</name>
    <name evidence="10" type="ORF">GF28057</name>
</gene>
<keyword evidence="7" id="KW-0175">Coiled coil</keyword>
<dbReference type="PANTHER" id="PTHR22455">
    <property type="entry name" value="CILIA- AND FLAGELLA-ASSOCIATED PROTEIN 91"/>
    <property type="match status" value="1"/>
</dbReference>
<evidence type="ECO:0000313" key="11">
    <source>
        <dbReference type="Proteomes" id="UP000007801"/>
    </source>
</evidence>
<dbReference type="AlphaFoldDB" id="A0A0P9BMV7"/>
<evidence type="ECO:0000259" key="9">
    <source>
        <dbReference type="Pfam" id="PF14738"/>
    </source>
</evidence>
<feature type="region of interest" description="Disordered" evidence="8">
    <location>
        <begin position="920"/>
        <end position="943"/>
    </location>
</feature>
<dbReference type="GO" id="GO:0005930">
    <property type="term" value="C:axoneme"/>
    <property type="evidence" value="ECO:0007669"/>
    <property type="project" value="UniProtKB-SubCell"/>
</dbReference>
<dbReference type="OrthoDB" id="567787at2759"/>
<feature type="coiled-coil region" evidence="7">
    <location>
        <begin position="866"/>
        <end position="893"/>
    </location>
</feature>
<dbReference type="Pfam" id="PF14738">
    <property type="entry name" value="CFAP91"/>
    <property type="match status" value="1"/>
</dbReference>
<dbReference type="InterPro" id="IPR032840">
    <property type="entry name" value="CFAP91_dom"/>
</dbReference>
<evidence type="ECO:0000256" key="8">
    <source>
        <dbReference type="SAM" id="MobiDB-lite"/>
    </source>
</evidence>
<dbReference type="Proteomes" id="UP000007801">
    <property type="component" value="Unassembled WGS sequence"/>
</dbReference>
<comment type="subcellular location">
    <subcellularLocation>
        <location evidence="1">Cytoplasm</location>
        <location evidence="1">Cytoskeleton</location>
        <location evidence="1">Cilium axoneme</location>
    </subcellularLocation>
</comment>
<dbReference type="InterPro" id="IPR026720">
    <property type="entry name" value="CFAP91"/>
</dbReference>
<protein>
    <recommendedName>
        <fullName evidence="6">Cilia- and flagella-associated protein 91</fullName>
    </recommendedName>
</protein>
<evidence type="ECO:0000256" key="6">
    <source>
        <dbReference type="ARBA" id="ARBA00029555"/>
    </source>
</evidence>
<dbReference type="KEGG" id="dan:26515466"/>
<evidence type="ECO:0000256" key="2">
    <source>
        <dbReference type="ARBA" id="ARBA00022490"/>
    </source>
</evidence>
<feature type="region of interest" description="Disordered" evidence="8">
    <location>
        <begin position="22"/>
        <end position="47"/>
    </location>
</feature>
<keyword evidence="3" id="KW-0206">Cytoskeleton</keyword>
<evidence type="ECO:0000256" key="1">
    <source>
        <dbReference type="ARBA" id="ARBA00004430"/>
    </source>
</evidence>
<accession>A0A0P9BMV7</accession>
<evidence type="ECO:0000256" key="5">
    <source>
        <dbReference type="ARBA" id="ARBA00029468"/>
    </source>
</evidence>
<dbReference type="PANTHER" id="PTHR22455:SF10">
    <property type="entry name" value="CILIA- AND FLAGELLA-ASSOCIATED PROTEIN 91"/>
    <property type="match status" value="1"/>
</dbReference>
<feature type="domain" description="CFAP91" evidence="9">
    <location>
        <begin position="140"/>
        <end position="298"/>
    </location>
</feature>
<dbReference type="GeneID" id="26515466"/>
<proteinExistence type="inferred from homology"/>
<dbReference type="EMBL" id="CH902620">
    <property type="protein sequence ID" value="KPU73122.1"/>
    <property type="molecule type" value="Genomic_DNA"/>
</dbReference>
<dbReference type="STRING" id="7217.A0A0P9BMV7"/>
<evidence type="ECO:0000256" key="4">
    <source>
        <dbReference type="ARBA" id="ARBA00023273"/>
    </source>
</evidence>
<name>A0A0P9BMV7_DROAN</name>
<evidence type="ECO:0000256" key="7">
    <source>
        <dbReference type="SAM" id="Coils"/>
    </source>
</evidence>
<comment type="similarity">
    <text evidence="5">Belongs to the CFAP91 family.</text>
</comment>
<evidence type="ECO:0000313" key="10">
    <source>
        <dbReference type="EMBL" id="KPU73122.1"/>
    </source>
</evidence>
<feature type="compositionally biased region" description="Polar residues" evidence="8">
    <location>
        <begin position="24"/>
        <end position="40"/>
    </location>
</feature>
<dbReference type="InParanoid" id="A0A0P9BMV7"/>